<proteinExistence type="predicted"/>
<sequence length="252" mass="28665">MEEKHIFYSEGDDPAMLGAFKKAQETFKYCWRELSWESRRIVPALDFACVKIAFSEETGTPGKPIVEYMWVNEISFDGETVRGVLINEPDRLQNVKNGDYVEAPLSRICDWLLATEGKSYGGFTVQLLRSGMSPEERQQHDEAWDLDFGDYNDIQLVRGQKEHPGNLTEHPMSVNMKDSFISFLQQHPSEITQQDDAGYTLLHKETIAGNKTIVEVLLEAGADKNAKTLDGKTALDFARQLNWEHIIPLLSH</sequence>
<feature type="domain" description="DUF2314" evidence="2">
    <location>
        <begin position="13"/>
        <end position="148"/>
    </location>
</feature>
<comment type="caution">
    <text evidence="3">The sequence shown here is derived from an EMBL/GenBank/DDBJ whole genome shotgun (WGS) entry which is preliminary data.</text>
</comment>
<reference evidence="3 4" key="1">
    <citation type="submission" date="2018-05" db="EMBL/GenBank/DDBJ databases">
        <title>Chitinophaga sp. K3CV102501T nov., isolated from isolated from a monsoon evergreen broad-leaved forest soil.</title>
        <authorList>
            <person name="Lv Y."/>
        </authorList>
    </citation>
    <scope>NUCLEOTIDE SEQUENCE [LARGE SCALE GENOMIC DNA]</scope>
    <source>
        <strain evidence="3 4">GDMCC 1.1325</strain>
    </source>
</reference>
<name>A0A365XXJ8_9BACT</name>
<dbReference type="Pfam" id="PF00023">
    <property type="entry name" value="Ank"/>
    <property type="match status" value="1"/>
</dbReference>
<keyword evidence="4" id="KW-1185">Reference proteome</keyword>
<evidence type="ECO:0000259" key="2">
    <source>
        <dbReference type="Pfam" id="PF10077"/>
    </source>
</evidence>
<dbReference type="InterPro" id="IPR036770">
    <property type="entry name" value="Ankyrin_rpt-contain_sf"/>
</dbReference>
<dbReference type="SUPFAM" id="SSF48403">
    <property type="entry name" value="Ankyrin repeat"/>
    <property type="match status" value="1"/>
</dbReference>
<feature type="repeat" description="ANK" evidence="1">
    <location>
        <begin position="197"/>
        <end position="229"/>
    </location>
</feature>
<evidence type="ECO:0000313" key="4">
    <source>
        <dbReference type="Proteomes" id="UP000253410"/>
    </source>
</evidence>
<dbReference type="InterPro" id="IPR018756">
    <property type="entry name" value="DUF2314"/>
</dbReference>
<keyword evidence="1" id="KW-0040">ANK repeat</keyword>
<dbReference type="Proteomes" id="UP000253410">
    <property type="component" value="Unassembled WGS sequence"/>
</dbReference>
<protein>
    <recommendedName>
        <fullName evidence="2">DUF2314 domain-containing protein</fullName>
    </recommendedName>
</protein>
<organism evidence="3 4">
    <name type="scientific">Chitinophaga flava</name>
    <dbReference type="NCBI Taxonomy" id="2259036"/>
    <lineage>
        <taxon>Bacteria</taxon>
        <taxon>Pseudomonadati</taxon>
        <taxon>Bacteroidota</taxon>
        <taxon>Chitinophagia</taxon>
        <taxon>Chitinophagales</taxon>
        <taxon>Chitinophagaceae</taxon>
        <taxon>Chitinophaga</taxon>
    </lineage>
</organism>
<dbReference type="Gene3D" id="1.25.40.20">
    <property type="entry name" value="Ankyrin repeat-containing domain"/>
    <property type="match status" value="1"/>
</dbReference>
<dbReference type="InterPro" id="IPR002110">
    <property type="entry name" value="Ankyrin_rpt"/>
</dbReference>
<evidence type="ECO:0000256" key="1">
    <source>
        <dbReference type="PROSITE-ProRule" id="PRU00023"/>
    </source>
</evidence>
<dbReference type="PROSITE" id="PS50297">
    <property type="entry name" value="ANK_REP_REGION"/>
    <property type="match status" value="1"/>
</dbReference>
<dbReference type="EMBL" id="QFFJ01000002">
    <property type="protein sequence ID" value="RBL90950.1"/>
    <property type="molecule type" value="Genomic_DNA"/>
</dbReference>
<dbReference type="OrthoDB" id="6571369at2"/>
<gene>
    <name evidence="3" type="ORF">DF182_23590</name>
</gene>
<evidence type="ECO:0000313" key="3">
    <source>
        <dbReference type="EMBL" id="RBL90950.1"/>
    </source>
</evidence>
<dbReference type="RefSeq" id="WP_113618243.1">
    <property type="nucleotide sequence ID" value="NZ_QFFJ01000002.1"/>
</dbReference>
<dbReference type="AlphaFoldDB" id="A0A365XXJ8"/>
<dbReference type="PROSITE" id="PS50088">
    <property type="entry name" value="ANK_REPEAT"/>
    <property type="match status" value="1"/>
</dbReference>
<dbReference type="Pfam" id="PF10077">
    <property type="entry name" value="DUF2314"/>
    <property type="match status" value="1"/>
</dbReference>
<accession>A0A365XXJ8</accession>